<dbReference type="EnsemblMetazoa" id="ASIC021239-RA">
    <property type="protein sequence ID" value="ASIC021239-PA"/>
    <property type="gene ID" value="ASIC021239"/>
</dbReference>
<gene>
    <name evidence="2" type="ORF">ZHAS_00021239</name>
</gene>
<dbReference type="InterPro" id="IPR033447">
    <property type="entry name" value="OSK"/>
</dbReference>
<proteinExistence type="predicted"/>
<dbReference type="Gene3D" id="3.30.420.610">
    <property type="entry name" value="LOTUS domain-like"/>
    <property type="match status" value="1"/>
</dbReference>
<name>A0A084WRU4_ANOSI</name>
<feature type="domain" description="OSK" evidence="1">
    <location>
        <begin position="205"/>
        <end position="393"/>
    </location>
</feature>
<dbReference type="SUPFAM" id="SSF52266">
    <property type="entry name" value="SGNH hydrolase"/>
    <property type="match status" value="1"/>
</dbReference>
<dbReference type="InterPro" id="IPR041966">
    <property type="entry name" value="LOTUS-like"/>
</dbReference>
<dbReference type="InterPro" id="IPR036514">
    <property type="entry name" value="SGNH_hydro_sf"/>
</dbReference>
<evidence type="ECO:0000313" key="3">
    <source>
        <dbReference type="EnsemblMetazoa" id="ASIC021239-PA"/>
    </source>
</evidence>
<sequence length="418" mass="47821">MVQPVYDMDSESDEELMNHLRSVIITRSKDGATIDEIIEDYLELTGKHLLDNFSCRNDLMIYLSMIDGIWYSTEGTHSVILWFCSTPKTKHLVEMIKRQRASKTAGHYMEREVVFANEEIDNYGNNLNPSAETGCGIKPSASAVFLTDNNNNWRMPSAAETRRSTRQFRYHRPQRRVRNRPYARPETNSYVPSWRRPRSCELDYCKYGPSFHQHQLLGDDFFLAIAKWELKYSFDPGHDIEMCGLCISGLTLSDAAMRIQVAPYIAGQVLINVGTVDLLHGRVMIDLIHDFELLMARFRDRNVEPIVTTLAPIANSGGRTIMAERLLKFNEYIRRTCPRYIDLWKYFVHADGSCRFELYQPGPRTVTGSIRPHVLWNKLGRHHLMSVIGHEIAAQLTGSTSAQLLTPHYGLGSVGIVC</sequence>
<dbReference type="VEuPathDB" id="VectorBase:ASIC021239"/>
<dbReference type="OrthoDB" id="10034606at2759"/>
<dbReference type="Proteomes" id="UP000030765">
    <property type="component" value="Unassembled WGS sequence"/>
</dbReference>
<dbReference type="EMBL" id="KE525408">
    <property type="protein sequence ID" value="KFB52938.1"/>
    <property type="molecule type" value="Genomic_DNA"/>
</dbReference>
<dbReference type="STRING" id="74873.A0A084WRU4"/>
<protein>
    <submittedName>
        <fullName evidence="2">AGAP003545-PA-like protein</fullName>
    </submittedName>
    <submittedName>
        <fullName evidence="3">OSK domain-containing protein</fullName>
    </submittedName>
</protein>
<reference evidence="3" key="2">
    <citation type="submission" date="2020-05" db="UniProtKB">
        <authorList>
            <consortium name="EnsemblMetazoa"/>
        </authorList>
    </citation>
    <scope>IDENTIFICATION</scope>
</reference>
<evidence type="ECO:0000313" key="4">
    <source>
        <dbReference type="Proteomes" id="UP000030765"/>
    </source>
</evidence>
<dbReference type="Pfam" id="PF17182">
    <property type="entry name" value="OSK"/>
    <property type="match status" value="1"/>
</dbReference>
<dbReference type="EMBL" id="ATLV01026212">
    <property type="status" value="NOT_ANNOTATED_CDS"/>
    <property type="molecule type" value="Genomic_DNA"/>
</dbReference>
<dbReference type="OMA" id="VRFECYQ"/>
<reference evidence="2 4" key="1">
    <citation type="journal article" date="2014" name="BMC Genomics">
        <title>Genome sequence of Anopheles sinensis provides insight into genetics basis of mosquito competence for malaria parasites.</title>
        <authorList>
            <person name="Zhou D."/>
            <person name="Zhang D."/>
            <person name="Ding G."/>
            <person name="Shi L."/>
            <person name="Hou Q."/>
            <person name="Ye Y."/>
            <person name="Xu Y."/>
            <person name="Zhou H."/>
            <person name="Xiong C."/>
            <person name="Li S."/>
            <person name="Yu J."/>
            <person name="Hong S."/>
            <person name="Yu X."/>
            <person name="Zou P."/>
            <person name="Chen C."/>
            <person name="Chang X."/>
            <person name="Wang W."/>
            <person name="Lv Y."/>
            <person name="Sun Y."/>
            <person name="Ma L."/>
            <person name="Shen B."/>
            <person name="Zhu C."/>
        </authorList>
    </citation>
    <scope>NUCLEOTIDE SEQUENCE [LARGE SCALE GENOMIC DNA]</scope>
</reference>
<evidence type="ECO:0000259" key="1">
    <source>
        <dbReference type="Pfam" id="PF17182"/>
    </source>
</evidence>
<dbReference type="AlphaFoldDB" id="A0A084WRU4"/>
<accession>A0A084WRU4</accession>
<organism evidence="2">
    <name type="scientific">Anopheles sinensis</name>
    <name type="common">Mosquito</name>
    <dbReference type="NCBI Taxonomy" id="74873"/>
    <lineage>
        <taxon>Eukaryota</taxon>
        <taxon>Metazoa</taxon>
        <taxon>Ecdysozoa</taxon>
        <taxon>Arthropoda</taxon>
        <taxon>Hexapoda</taxon>
        <taxon>Insecta</taxon>
        <taxon>Pterygota</taxon>
        <taxon>Neoptera</taxon>
        <taxon>Endopterygota</taxon>
        <taxon>Diptera</taxon>
        <taxon>Nematocera</taxon>
        <taxon>Culicoidea</taxon>
        <taxon>Culicidae</taxon>
        <taxon>Anophelinae</taxon>
        <taxon>Anopheles</taxon>
    </lineage>
</organism>
<evidence type="ECO:0000313" key="2">
    <source>
        <dbReference type="EMBL" id="KFB52938.1"/>
    </source>
</evidence>
<dbReference type="Gene3D" id="3.40.50.1110">
    <property type="entry name" value="SGNH hydrolase"/>
    <property type="match status" value="1"/>
</dbReference>
<dbReference type="VEuPathDB" id="VectorBase:ASIS007721"/>
<keyword evidence="4" id="KW-1185">Reference proteome</keyword>